<comment type="similarity">
    <text evidence="2">Belongs to the bile acid:sodium symporter (BASS) (TC 2.A.28) family.</text>
</comment>
<dbReference type="EMBL" id="JARAKH010000009">
    <property type="protein sequence ID" value="KAK8400901.1"/>
    <property type="molecule type" value="Genomic_DNA"/>
</dbReference>
<feature type="transmembrane region" description="Helical" evidence="7">
    <location>
        <begin position="314"/>
        <end position="334"/>
    </location>
</feature>
<comment type="caution">
    <text evidence="8">The sequence shown here is derived from an EMBL/GenBank/DDBJ whole genome shotgun (WGS) entry which is preliminary data.</text>
</comment>
<proteinExistence type="inferred from homology"/>
<keyword evidence="4" id="KW-0813">Transport</keyword>
<sequence length="539" mass="59230">MGKAVAWVVAAVVLCVAGRGAGFRLLVHPSGQWKVPEDTLHNLTVSLSLNASEAEWALQGEAGAVVEVVALHRDSWRLDWQIRAAQFSPQEAAEGVNKTLTFSGYYWGRTHVGLFLTRNDLHLTPEAPPQQDWSPHDAWGDLHVALGDANTTVGDLQPNVNLTLLNEIEITVDRSVHVFETVFIALGSCFLLINNINMGAQLDLRVIRDVLRRPLGPICGFISQFAFMPLSTFAMGYFFFTDPLYRLGIFTLGCSPGGMMSNFWTLMFGGDINLSITMTAVSTVAAMGMMPFWMFTLGQKLTQGASMQVPYGNLVISLISLTVPIGMGVGLRAWRPKWADKGAKIIKPFTLVVILLFMSFWFYSSYKVFAMMNWQMAVAGFLVAGLGFGLGATLAMAFCLPRTQVIAISIETAFQNGGVVFILLKLSLPSPDSDLAALPAMATMLQIGPPMILFYAVLTLLRRYCGCCPVKEDQEKAVPADEKHMEAARAREIQAFLSKSDKNIFTDSVIKENEKQYGLVLQGMTKLKLASDMKETNII</sequence>
<evidence type="ECO:0000256" key="3">
    <source>
        <dbReference type="ARBA" id="ARBA00022692"/>
    </source>
</evidence>
<evidence type="ECO:0000313" key="8">
    <source>
        <dbReference type="EMBL" id="KAK8400901.1"/>
    </source>
</evidence>
<evidence type="ECO:0000256" key="2">
    <source>
        <dbReference type="ARBA" id="ARBA00006528"/>
    </source>
</evidence>
<dbReference type="GO" id="GO:0016020">
    <property type="term" value="C:membrane"/>
    <property type="evidence" value="ECO:0007669"/>
    <property type="project" value="UniProtKB-SubCell"/>
</dbReference>
<evidence type="ECO:0000256" key="4">
    <source>
        <dbReference type="ARBA" id="ARBA00022847"/>
    </source>
</evidence>
<dbReference type="InterPro" id="IPR038770">
    <property type="entry name" value="Na+/solute_symporter_sf"/>
</dbReference>
<dbReference type="InterPro" id="IPR004710">
    <property type="entry name" value="Bilac:Na_transpt"/>
</dbReference>
<dbReference type="InterPro" id="IPR002657">
    <property type="entry name" value="BilAc:Na_symport/Acr3"/>
</dbReference>
<accession>A0AAW0UN37</accession>
<evidence type="ECO:0000256" key="5">
    <source>
        <dbReference type="ARBA" id="ARBA00022989"/>
    </source>
</evidence>
<protein>
    <recommendedName>
        <fullName evidence="10">P3 protein</fullName>
    </recommendedName>
</protein>
<feature type="transmembrane region" description="Helical" evidence="7">
    <location>
        <begin position="244"/>
        <end position="265"/>
    </location>
</feature>
<reference evidence="8 9" key="1">
    <citation type="submission" date="2023-03" db="EMBL/GenBank/DDBJ databases">
        <title>High-quality genome of Scylla paramamosain provides insights in environmental adaptation.</title>
        <authorList>
            <person name="Zhang L."/>
        </authorList>
    </citation>
    <scope>NUCLEOTIDE SEQUENCE [LARGE SCALE GENOMIC DNA]</scope>
    <source>
        <strain evidence="8">LZ_2023a</strain>
        <tissue evidence="8">Muscle</tissue>
    </source>
</reference>
<feature type="transmembrane region" description="Helical" evidence="7">
    <location>
        <begin position="376"/>
        <end position="398"/>
    </location>
</feature>
<dbReference type="PANTHER" id="PTHR10361:SF28">
    <property type="entry name" value="P3 PROTEIN-RELATED"/>
    <property type="match status" value="1"/>
</dbReference>
<evidence type="ECO:0000256" key="6">
    <source>
        <dbReference type="ARBA" id="ARBA00023136"/>
    </source>
</evidence>
<feature type="transmembrane region" description="Helical" evidence="7">
    <location>
        <begin position="405"/>
        <end position="424"/>
    </location>
</feature>
<evidence type="ECO:0000256" key="7">
    <source>
        <dbReference type="SAM" id="Phobius"/>
    </source>
</evidence>
<evidence type="ECO:0000256" key="1">
    <source>
        <dbReference type="ARBA" id="ARBA00004141"/>
    </source>
</evidence>
<feature type="transmembrane region" description="Helical" evidence="7">
    <location>
        <begin position="176"/>
        <end position="194"/>
    </location>
</feature>
<comment type="subcellular location">
    <subcellularLocation>
        <location evidence="1">Membrane</location>
        <topology evidence="1">Multi-pass membrane protein</topology>
    </subcellularLocation>
</comment>
<feature type="transmembrane region" description="Helical" evidence="7">
    <location>
        <begin position="436"/>
        <end position="461"/>
    </location>
</feature>
<dbReference type="PANTHER" id="PTHR10361">
    <property type="entry name" value="SODIUM-BILE ACID COTRANSPORTER"/>
    <property type="match status" value="1"/>
</dbReference>
<dbReference type="AlphaFoldDB" id="A0AAW0UN37"/>
<keyword evidence="9" id="KW-1185">Reference proteome</keyword>
<dbReference type="Proteomes" id="UP001487740">
    <property type="component" value="Unassembled WGS sequence"/>
</dbReference>
<keyword evidence="6 7" id="KW-0472">Membrane</keyword>
<name>A0AAW0UN37_SCYPA</name>
<evidence type="ECO:0000313" key="9">
    <source>
        <dbReference type="Proteomes" id="UP001487740"/>
    </source>
</evidence>
<keyword evidence="4" id="KW-0769">Symport</keyword>
<keyword evidence="3 7" id="KW-0812">Transmembrane</keyword>
<dbReference type="Gene3D" id="1.20.1530.20">
    <property type="match status" value="1"/>
</dbReference>
<feature type="transmembrane region" description="Helical" evidence="7">
    <location>
        <begin position="346"/>
        <end position="364"/>
    </location>
</feature>
<gene>
    <name evidence="8" type="ORF">O3P69_002578</name>
</gene>
<evidence type="ECO:0008006" key="10">
    <source>
        <dbReference type="Google" id="ProtNLM"/>
    </source>
</evidence>
<dbReference type="GO" id="GO:0015293">
    <property type="term" value="F:symporter activity"/>
    <property type="evidence" value="ECO:0007669"/>
    <property type="project" value="UniProtKB-KW"/>
</dbReference>
<organism evidence="8 9">
    <name type="scientific">Scylla paramamosain</name>
    <name type="common">Mud crab</name>
    <dbReference type="NCBI Taxonomy" id="85552"/>
    <lineage>
        <taxon>Eukaryota</taxon>
        <taxon>Metazoa</taxon>
        <taxon>Ecdysozoa</taxon>
        <taxon>Arthropoda</taxon>
        <taxon>Crustacea</taxon>
        <taxon>Multicrustacea</taxon>
        <taxon>Malacostraca</taxon>
        <taxon>Eumalacostraca</taxon>
        <taxon>Eucarida</taxon>
        <taxon>Decapoda</taxon>
        <taxon>Pleocyemata</taxon>
        <taxon>Brachyura</taxon>
        <taxon>Eubrachyura</taxon>
        <taxon>Portunoidea</taxon>
        <taxon>Portunidae</taxon>
        <taxon>Portuninae</taxon>
        <taxon>Scylla</taxon>
    </lineage>
</organism>
<feature type="transmembrane region" description="Helical" evidence="7">
    <location>
        <begin position="272"/>
        <end position="294"/>
    </location>
</feature>
<feature type="transmembrane region" description="Helical" evidence="7">
    <location>
        <begin position="215"/>
        <end position="238"/>
    </location>
</feature>
<keyword evidence="5 7" id="KW-1133">Transmembrane helix</keyword>
<dbReference type="Pfam" id="PF01758">
    <property type="entry name" value="SBF"/>
    <property type="match status" value="1"/>
</dbReference>